<dbReference type="EMBL" id="BMAW01076938">
    <property type="protein sequence ID" value="GFU03888.1"/>
    <property type="molecule type" value="Genomic_DNA"/>
</dbReference>
<reference evidence="2" key="1">
    <citation type="submission" date="2020-08" db="EMBL/GenBank/DDBJ databases">
        <title>Multicomponent nature underlies the extraordinary mechanical properties of spider dragline silk.</title>
        <authorList>
            <person name="Kono N."/>
            <person name="Nakamura H."/>
            <person name="Mori M."/>
            <person name="Yoshida Y."/>
            <person name="Ohtoshi R."/>
            <person name="Malay A.D."/>
            <person name="Moran D.A.P."/>
            <person name="Tomita M."/>
            <person name="Numata K."/>
            <person name="Arakawa K."/>
        </authorList>
    </citation>
    <scope>NUCLEOTIDE SEQUENCE</scope>
</reference>
<accession>A0A8X6QA54</accession>
<sequence>MVFYSIHPLSHPSIHAIEAAVVMKFVWPSIKNDCRKWAKTCLQCHKSKIHRRIHVPMGLYLLVSRRFDEVHLDIIGTLLSSEEKRFCVTLINKFNRWA</sequence>
<dbReference type="Pfam" id="PF17921">
    <property type="entry name" value="Integrase_H2C2"/>
    <property type="match status" value="1"/>
</dbReference>
<evidence type="ECO:0000313" key="3">
    <source>
        <dbReference type="Proteomes" id="UP000887013"/>
    </source>
</evidence>
<dbReference type="OrthoDB" id="7694577at2759"/>
<keyword evidence="3" id="KW-1185">Reference proteome</keyword>
<dbReference type="InterPro" id="IPR041588">
    <property type="entry name" value="Integrase_H2C2"/>
</dbReference>
<evidence type="ECO:0000259" key="1">
    <source>
        <dbReference type="Pfam" id="PF17921"/>
    </source>
</evidence>
<comment type="caution">
    <text evidence="2">The sequence shown here is derived from an EMBL/GenBank/DDBJ whole genome shotgun (WGS) entry which is preliminary data.</text>
</comment>
<dbReference type="AlphaFoldDB" id="A0A8X6QA54"/>
<dbReference type="Gene3D" id="1.10.340.70">
    <property type="match status" value="1"/>
</dbReference>
<name>A0A8X6QA54_NEPPI</name>
<gene>
    <name evidence="2" type="primary">g.35459</name>
    <name evidence="2" type="ORF">NPIL_469121</name>
</gene>
<dbReference type="Proteomes" id="UP000887013">
    <property type="component" value="Unassembled WGS sequence"/>
</dbReference>
<protein>
    <submittedName>
        <fullName evidence="2">Integrase catalytic domain-containing protein</fullName>
    </submittedName>
</protein>
<evidence type="ECO:0000313" key="2">
    <source>
        <dbReference type="EMBL" id="GFU03888.1"/>
    </source>
</evidence>
<organism evidence="2 3">
    <name type="scientific">Nephila pilipes</name>
    <name type="common">Giant wood spider</name>
    <name type="synonym">Nephila maculata</name>
    <dbReference type="NCBI Taxonomy" id="299642"/>
    <lineage>
        <taxon>Eukaryota</taxon>
        <taxon>Metazoa</taxon>
        <taxon>Ecdysozoa</taxon>
        <taxon>Arthropoda</taxon>
        <taxon>Chelicerata</taxon>
        <taxon>Arachnida</taxon>
        <taxon>Araneae</taxon>
        <taxon>Araneomorphae</taxon>
        <taxon>Entelegynae</taxon>
        <taxon>Araneoidea</taxon>
        <taxon>Nephilidae</taxon>
        <taxon>Nephila</taxon>
    </lineage>
</organism>
<feature type="domain" description="Integrase zinc-binding" evidence="1">
    <location>
        <begin position="2"/>
        <end position="49"/>
    </location>
</feature>
<proteinExistence type="predicted"/>